<reference evidence="1" key="2">
    <citation type="submission" date="2021-10" db="EMBL/GenBank/DDBJ databases">
        <title>Phylogenomics reveals ancestral predisposition of the termite-cultivated fungus Termitomyces towards a domesticated lifestyle.</title>
        <authorList>
            <person name="Auxier B."/>
            <person name="Grum-Grzhimaylo A."/>
            <person name="Cardenas M.E."/>
            <person name="Lodge J.D."/>
            <person name="Laessoe T."/>
            <person name="Pedersen O."/>
            <person name="Smith M.E."/>
            <person name="Kuyper T.W."/>
            <person name="Franco-Molano E.A."/>
            <person name="Baroni T.J."/>
            <person name="Aanen D.K."/>
        </authorList>
    </citation>
    <scope>NUCLEOTIDE SEQUENCE</scope>
    <source>
        <strain evidence="1">D49</strain>
    </source>
</reference>
<protein>
    <recommendedName>
        <fullName evidence="3">Piwi domain-containing protein</fullName>
    </recommendedName>
</protein>
<gene>
    <name evidence="1" type="ORF">H0H81_001299</name>
</gene>
<evidence type="ECO:0000313" key="1">
    <source>
        <dbReference type="EMBL" id="KAG5638202.1"/>
    </source>
</evidence>
<organism evidence="1 2">
    <name type="scientific">Sphagnurus paluster</name>
    <dbReference type="NCBI Taxonomy" id="117069"/>
    <lineage>
        <taxon>Eukaryota</taxon>
        <taxon>Fungi</taxon>
        <taxon>Dikarya</taxon>
        <taxon>Basidiomycota</taxon>
        <taxon>Agaricomycotina</taxon>
        <taxon>Agaricomycetes</taxon>
        <taxon>Agaricomycetidae</taxon>
        <taxon>Agaricales</taxon>
        <taxon>Tricholomatineae</taxon>
        <taxon>Lyophyllaceae</taxon>
        <taxon>Sphagnurus</taxon>
    </lineage>
</organism>
<dbReference type="OrthoDB" id="3265255at2759"/>
<sequence>MGADVIHPAPGSDGRPSFTALVANVDSESAKYIACKLFLCQYWNSSIVPDYVTGSRVQTSRQEMIEDLEEMSNVSMRTVETTS</sequence>
<reference evidence="1" key="1">
    <citation type="submission" date="2021-02" db="EMBL/GenBank/DDBJ databases">
        <authorList>
            <person name="Nieuwenhuis M."/>
            <person name="Van De Peppel L.J.J."/>
        </authorList>
    </citation>
    <scope>NUCLEOTIDE SEQUENCE</scope>
    <source>
        <strain evidence="1">D49</strain>
    </source>
</reference>
<proteinExistence type="predicted"/>
<dbReference type="GO" id="GO:0003676">
    <property type="term" value="F:nucleic acid binding"/>
    <property type="evidence" value="ECO:0007669"/>
    <property type="project" value="InterPro"/>
</dbReference>
<dbReference type="Gene3D" id="3.30.420.10">
    <property type="entry name" value="Ribonuclease H-like superfamily/Ribonuclease H"/>
    <property type="match status" value="1"/>
</dbReference>
<comment type="caution">
    <text evidence="1">The sequence shown here is derived from an EMBL/GenBank/DDBJ whole genome shotgun (WGS) entry which is preliminary data.</text>
</comment>
<dbReference type="AlphaFoldDB" id="A0A9P7G0E3"/>
<evidence type="ECO:0008006" key="3">
    <source>
        <dbReference type="Google" id="ProtNLM"/>
    </source>
</evidence>
<keyword evidence="2" id="KW-1185">Reference proteome</keyword>
<dbReference type="Proteomes" id="UP000717328">
    <property type="component" value="Unassembled WGS sequence"/>
</dbReference>
<dbReference type="EMBL" id="JABCKI010005775">
    <property type="protein sequence ID" value="KAG5638202.1"/>
    <property type="molecule type" value="Genomic_DNA"/>
</dbReference>
<evidence type="ECO:0000313" key="2">
    <source>
        <dbReference type="Proteomes" id="UP000717328"/>
    </source>
</evidence>
<dbReference type="InterPro" id="IPR036397">
    <property type="entry name" value="RNaseH_sf"/>
</dbReference>
<name>A0A9P7G0E3_9AGAR</name>
<accession>A0A9P7G0E3</accession>